<sequence>MSVTSDGNKNFHSFVQRFCRADQFTISAGLFLSRFHFIFCVDFRVLDHSNIDKQSDGMSVIFKDLCRKRFSDMGKITFLYLQKHQ</sequence>
<dbReference type="AlphaFoldDB" id="A0A1J1HF61"/>
<dbReference type="Proteomes" id="UP000183832">
    <property type="component" value="Unassembled WGS sequence"/>
</dbReference>
<reference evidence="1 2" key="1">
    <citation type="submission" date="2015-04" db="EMBL/GenBank/DDBJ databases">
        <authorList>
            <person name="Syromyatnikov M.Y."/>
            <person name="Popov V.N."/>
        </authorList>
    </citation>
    <scope>NUCLEOTIDE SEQUENCE [LARGE SCALE GENOMIC DNA]</scope>
</reference>
<proteinExistence type="predicted"/>
<keyword evidence="2" id="KW-1185">Reference proteome</keyword>
<accession>A0A1J1HF61</accession>
<gene>
    <name evidence="1" type="ORF">CLUMA_CG000481</name>
</gene>
<protein>
    <submittedName>
        <fullName evidence="1">CLUMA_CG000481, isoform A</fullName>
    </submittedName>
</protein>
<evidence type="ECO:0000313" key="1">
    <source>
        <dbReference type="EMBL" id="CRK86645.1"/>
    </source>
</evidence>
<organism evidence="1 2">
    <name type="scientific">Clunio marinus</name>
    <dbReference type="NCBI Taxonomy" id="568069"/>
    <lineage>
        <taxon>Eukaryota</taxon>
        <taxon>Metazoa</taxon>
        <taxon>Ecdysozoa</taxon>
        <taxon>Arthropoda</taxon>
        <taxon>Hexapoda</taxon>
        <taxon>Insecta</taxon>
        <taxon>Pterygota</taxon>
        <taxon>Neoptera</taxon>
        <taxon>Endopterygota</taxon>
        <taxon>Diptera</taxon>
        <taxon>Nematocera</taxon>
        <taxon>Chironomoidea</taxon>
        <taxon>Chironomidae</taxon>
        <taxon>Clunio</taxon>
    </lineage>
</organism>
<name>A0A1J1HF61_9DIPT</name>
<dbReference type="EMBL" id="CVRI01000002">
    <property type="protein sequence ID" value="CRK86645.1"/>
    <property type="molecule type" value="Genomic_DNA"/>
</dbReference>
<evidence type="ECO:0000313" key="2">
    <source>
        <dbReference type="Proteomes" id="UP000183832"/>
    </source>
</evidence>